<keyword evidence="2" id="KW-0238">DNA-binding</keyword>
<dbReference type="Gene3D" id="1.20.120.530">
    <property type="entry name" value="GntR ligand-binding domain-like"/>
    <property type="match status" value="1"/>
</dbReference>
<dbReference type="SUPFAM" id="SSF46785">
    <property type="entry name" value="Winged helix' DNA-binding domain"/>
    <property type="match status" value="1"/>
</dbReference>
<dbReference type="InterPro" id="IPR011711">
    <property type="entry name" value="GntR_C"/>
</dbReference>
<keyword evidence="6" id="KW-1185">Reference proteome</keyword>
<dbReference type="EMBL" id="QQNH01000033">
    <property type="protein sequence ID" value="RDE07814.1"/>
    <property type="molecule type" value="Genomic_DNA"/>
</dbReference>
<dbReference type="OrthoDB" id="8680240at2"/>
<dbReference type="InterPro" id="IPR036390">
    <property type="entry name" value="WH_DNA-bd_sf"/>
</dbReference>
<dbReference type="PANTHER" id="PTHR43537:SF20">
    <property type="entry name" value="HTH-TYPE TRANSCRIPTIONAL REPRESSOR GLAR"/>
    <property type="match status" value="1"/>
</dbReference>
<proteinExistence type="predicted"/>
<name>A0A369VZH3_9HYPH</name>
<dbReference type="GO" id="GO:0003677">
    <property type="term" value="F:DNA binding"/>
    <property type="evidence" value="ECO:0007669"/>
    <property type="project" value="UniProtKB-KW"/>
</dbReference>
<gene>
    <name evidence="5" type="ORF">DVH29_14730</name>
</gene>
<dbReference type="Proteomes" id="UP000253759">
    <property type="component" value="Unassembled WGS sequence"/>
</dbReference>
<dbReference type="SUPFAM" id="SSF48008">
    <property type="entry name" value="GntR ligand-binding domain-like"/>
    <property type="match status" value="1"/>
</dbReference>
<evidence type="ECO:0000313" key="5">
    <source>
        <dbReference type="EMBL" id="RDE07814.1"/>
    </source>
</evidence>
<dbReference type="Pfam" id="PF07729">
    <property type="entry name" value="FCD"/>
    <property type="match status" value="1"/>
</dbReference>
<protein>
    <submittedName>
        <fullName evidence="5">FCD domain-containing protein</fullName>
    </submittedName>
</protein>
<sequence length="237" mass="27005">MSNISFVPPSPDSEAKSLAGVAYNKIYEDILQCQLRPGAKLGMAELQKRYQLGVGPIREALARLSSENLVIAREQKGYRVAPIDQAEIQEGLIARLVVELGALRLSMQSRTPAWEGELLSAFHQLDRASFPDDDAQHAREWRVVHRRFHMALLSNCGSRILVKTAERLFDQSERSRFLRSKSLTPNSLEMIRKEHKRILNAVLDDQYDDASKYLEQHYRRTTNDTLKTLRANSDQTG</sequence>
<dbReference type="AlphaFoldDB" id="A0A369VZH3"/>
<organism evidence="5 6">
    <name type="scientific">Pelagibacterium lacus</name>
    <dbReference type="NCBI Taxonomy" id="2282655"/>
    <lineage>
        <taxon>Bacteria</taxon>
        <taxon>Pseudomonadati</taxon>
        <taxon>Pseudomonadota</taxon>
        <taxon>Alphaproteobacteria</taxon>
        <taxon>Hyphomicrobiales</taxon>
        <taxon>Devosiaceae</taxon>
        <taxon>Pelagibacterium</taxon>
    </lineage>
</organism>
<dbReference type="InterPro" id="IPR000524">
    <property type="entry name" value="Tscrpt_reg_HTH_GntR"/>
</dbReference>
<evidence type="ECO:0000313" key="6">
    <source>
        <dbReference type="Proteomes" id="UP000253759"/>
    </source>
</evidence>
<dbReference type="PANTHER" id="PTHR43537">
    <property type="entry name" value="TRANSCRIPTIONAL REGULATOR, GNTR FAMILY"/>
    <property type="match status" value="1"/>
</dbReference>
<accession>A0A369VZH3</accession>
<comment type="caution">
    <text evidence="5">The sequence shown here is derived from an EMBL/GenBank/DDBJ whole genome shotgun (WGS) entry which is preliminary data.</text>
</comment>
<dbReference type="PROSITE" id="PS50949">
    <property type="entry name" value="HTH_GNTR"/>
    <property type="match status" value="1"/>
</dbReference>
<dbReference type="GO" id="GO:0003700">
    <property type="term" value="F:DNA-binding transcription factor activity"/>
    <property type="evidence" value="ECO:0007669"/>
    <property type="project" value="InterPro"/>
</dbReference>
<dbReference type="Gene3D" id="1.10.10.10">
    <property type="entry name" value="Winged helix-like DNA-binding domain superfamily/Winged helix DNA-binding domain"/>
    <property type="match status" value="1"/>
</dbReference>
<dbReference type="Pfam" id="PF00392">
    <property type="entry name" value="GntR"/>
    <property type="match status" value="1"/>
</dbReference>
<evidence type="ECO:0000256" key="1">
    <source>
        <dbReference type="ARBA" id="ARBA00023015"/>
    </source>
</evidence>
<keyword evidence="3" id="KW-0804">Transcription</keyword>
<dbReference type="SMART" id="SM00895">
    <property type="entry name" value="FCD"/>
    <property type="match status" value="1"/>
</dbReference>
<dbReference type="RefSeq" id="WP_114646950.1">
    <property type="nucleotide sequence ID" value="NZ_QQNH01000033.1"/>
</dbReference>
<dbReference type="SMART" id="SM00345">
    <property type="entry name" value="HTH_GNTR"/>
    <property type="match status" value="1"/>
</dbReference>
<dbReference type="InterPro" id="IPR036388">
    <property type="entry name" value="WH-like_DNA-bd_sf"/>
</dbReference>
<reference evidence="6" key="1">
    <citation type="submission" date="2018-07" db="EMBL/GenBank/DDBJ databases">
        <authorList>
            <person name="Liu B.-T."/>
            <person name="Du Z."/>
        </authorList>
    </citation>
    <scope>NUCLEOTIDE SEQUENCE [LARGE SCALE GENOMIC DNA]</scope>
    <source>
        <strain evidence="6">XYN52</strain>
    </source>
</reference>
<feature type="domain" description="HTH gntR-type" evidence="4">
    <location>
        <begin position="16"/>
        <end position="83"/>
    </location>
</feature>
<evidence type="ECO:0000256" key="2">
    <source>
        <dbReference type="ARBA" id="ARBA00023125"/>
    </source>
</evidence>
<keyword evidence="1" id="KW-0805">Transcription regulation</keyword>
<evidence type="ECO:0000259" key="4">
    <source>
        <dbReference type="PROSITE" id="PS50949"/>
    </source>
</evidence>
<dbReference type="InterPro" id="IPR008920">
    <property type="entry name" value="TF_FadR/GntR_C"/>
</dbReference>
<evidence type="ECO:0000256" key="3">
    <source>
        <dbReference type="ARBA" id="ARBA00023163"/>
    </source>
</evidence>